<dbReference type="EMBL" id="CM004390">
    <property type="protein sequence ID" value="OAY52105.1"/>
    <property type="molecule type" value="Genomic_DNA"/>
</dbReference>
<accession>A0A2C9W195</accession>
<protein>
    <submittedName>
        <fullName evidence="1">Uncharacterized protein</fullName>
    </submittedName>
</protein>
<evidence type="ECO:0000313" key="1">
    <source>
        <dbReference type="EMBL" id="OAY52105.1"/>
    </source>
</evidence>
<proteinExistence type="predicted"/>
<organism evidence="1">
    <name type="scientific">Manihot esculenta</name>
    <name type="common">Cassava</name>
    <name type="synonym">Jatropha manihot</name>
    <dbReference type="NCBI Taxonomy" id="3983"/>
    <lineage>
        <taxon>Eukaryota</taxon>
        <taxon>Viridiplantae</taxon>
        <taxon>Streptophyta</taxon>
        <taxon>Embryophyta</taxon>
        <taxon>Tracheophyta</taxon>
        <taxon>Spermatophyta</taxon>
        <taxon>Magnoliopsida</taxon>
        <taxon>eudicotyledons</taxon>
        <taxon>Gunneridae</taxon>
        <taxon>Pentapetalae</taxon>
        <taxon>rosids</taxon>
        <taxon>fabids</taxon>
        <taxon>Malpighiales</taxon>
        <taxon>Euphorbiaceae</taxon>
        <taxon>Crotonoideae</taxon>
        <taxon>Manihoteae</taxon>
        <taxon>Manihot</taxon>
    </lineage>
</organism>
<reference evidence="1" key="1">
    <citation type="submission" date="2016-02" db="EMBL/GenBank/DDBJ databases">
        <title>WGS assembly of Manihot esculenta.</title>
        <authorList>
            <person name="Bredeson J.V."/>
            <person name="Prochnik S.E."/>
            <person name="Lyons J.B."/>
            <person name="Schmutz J."/>
            <person name="Grimwood J."/>
            <person name="Vrebalov J."/>
            <person name="Bart R.S."/>
            <person name="Amuge T."/>
            <person name="Ferguson M.E."/>
            <person name="Green R."/>
            <person name="Putnam N."/>
            <person name="Stites J."/>
            <person name="Rounsley S."/>
            <person name="Rokhsar D.S."/>
        </authorList>
    </citation>
    <scope>NUCLEOTIDE SEQUENCE [LARGE SCALE GENOMIC DNA]</scope>
    <source>
        <tissue evidence="1">Leaf</tissue>
    </source>
</reference>
<sequence length="67" mass="7412">MIAASSFMDLEAAKENTSSFQMVREEEITSSYCSPSPPPSKLPFPLLHDCLIHILHLKVVSLCPLLP</sequence>
<gene>
    <name evidence="1" type="ORF">MANES_04G058100</name>
</gene>
<dbReference type="AlphaFoldDB" id="A0A2C9W195"/>
<name>A0A2C9W195_MANES</name>